<evidence type="ECO:0000313" key="2">
    <source>
        <dbReference type="Proteomes" id="UP001164250"/>
    </source>
</evidence>
<proteinExistence type="predicted"/>
<sequence length="29" mass="3572">MSFGLILAIFCLHIFRKLAFKFRFLNRRI</sequence>
<organism evidence="1 2">
    <name type="scientific">Pistacia atlantica</name>
    <dbReference type="NCBI Taxonomy" id="434234"/>
    <lineage>
        <taxon>Eukaryota</taxon>
        <taxon>Viridiplantae</taxon>
        <taxon>Streptophyta</taxon>
        <taxon>Embryophyta</taxon>
        <taxon>Tracheophyta</taxon>
        <taxon>Spermatophyta</taxon>
        <taxon>Magnoliopsida</taxon>
        <taxon>eudicotyledons</taxon>
        <taxon>Gunneridae</taxon>
        <taxon>Pentapetalae</taxon>
        <taxon>rosids</taxon>
        <taxon>malvids</taxon>
        <taxon>Sapindales</taxon>
        <taxon>Anacardiaceae</taxon>
        <taxon>Pistacia</taxon>
    </lineage>
</organism>
<gene>
    <name evidence="1" type="ORF">Patl1_30346</name>
</gene>
<comment type="caution">
    <text evidence="1">The sequence shown here is derived from an EMBL/GenBank/DDBJ whole genome shotgun (WGS) entry which is preliminary data.</text>
</comment>
<accession>A0ACC1AFT0</accession>
<dbReference type="EMBL" id="CM047907">
    <property type="protein sequence ID" value="KAJ0085001.1"/>
    <property type="molecule type" value="Genomic_DNA"/>
</dbReference>
<dbReference type="Proteomes" id="UP001164250">
    <property type="component" value="Chromosome 11"/>
</dbReference>
<reference evidence="2" key="1">
    <citation type="journal article" date="2023" name="G3 (Bethesda)">
        <title>Genome assembly and association tests identify interacting loci associated with vigor, precocity, and sex in interspecific pistachio rootstocks.</title>
        <authorList>
            <person name="Palmer W."/>
            <person name="Jacygrad E."/>
            <person name="Sagayaradj S."/>
            <person name="Cavanaugh K."/>
            <person name="Han R."/>
            <person name="Bertier L."/>
            <person name="Beede B."/>
            <person name="Kafkas S."/>
            <person name="Golino D."/>
            <person name="Preece J."/>
            <person name="Michelmore R."/>
        </authorList>
    </citation>
    <scope>NUCLEOTIDE SEQUENCE [LARGE SCALE GENOMIC DNA]</scope>
</reference>
<protein>
    <submittedName>
        <fullName evidence="1">Uncharacterized protein</fullName>
    </submittedName>
</protein>
<keyword evidence="2" id="KW-1185">Reference proteome</keyword>
<name>A0ACC1AFT0_9ROSI</name>
<evidence type="ECO:0000313" key="1">
    <source>
        <dbReference type="EMBL" id="KAJ0085001.1"/>
    </source>
</evidence>